<gene>
    <name evidence="1" type="ORF">BDV95DRAFT_600288</name>
</gene>
<dbReference type="Proteomes" id="UP000481861">
    <property type="component" value="Unassembled WGS sequence"/>
</dbReference>
<dbReference type="OrthoDB" id="3786918at2759"/>
<sequence>MTSLLTLPAELRLQILSHVLQQPRNAGLLRTTPTPKPSLLLDSSYTASRNLSLLLTCHQFQHDFTQLAFSHTTFVVTDMYSPLATLLRPLQLCQLSSLRRIAFVAGTRQFEEMVHWCRFPFNTEALRLEELSVVLHRSAYWIYLSDFTTEMVGLLRRLENVKVLRFIRNMAHVKGDFRTWYNRMIGLVLKEDHYQRYDALGAPNVESTWWEWSYVEEDVAFELVAQDAKPVIPEDQYMEFVKPKVERLVKDMELEEEDSDPRSRNGWG</sequence>
<evidence type="ECO:0000313" key="1">
    <source>
        <dbReference type="EMBL" id="KAF2864729.1"/>
    </source>
</evidence>
<dbReference type="PANTHER" id="PTHR42085:SF1">
    <property type="entry name" value="F-BOX DOMAIN-CONTAINING PROTEIN"/>
    <property type="match status" value="1"/>
</dbReference>
<evidence type="ECO:0000313" key="2">
    <source>
        <dbReference type="Proteomes" id="UP000481861"/>
    </source>
</evidence>
<evidence type="ECO:0008006" key="3">
    <source>
        <dbReference type="Google" id="ProtNLM"/>
    </source>
</evidence>
<dbReference type="InterPro" id="IPR038883">
    <property type="entry name" value="AN11006-like"/>
</dbReference>
<comment type="caution">
    <text evidence="1">The sequence shown here is derived from an EMBL/GenBank/DDBJ whole genome shotgun (WGS) entry which is preliminary data.</text>
</comment>
<organism evidence="1 2">
    <name type="scientific">Massariosphaeria phaeospora</name>
    <dbReference type="NCBI Taxonomy" id="100035"/>
    <lineage>
        <taxon>Eukaryota</taxon>
        <taxon>Fungi</taxon>
        <taxon>Dikarya</taxon>
        <taxon>Ascomycota</taxon>
        <taxon>Pezizomycotina</taxon>
        <taxon>Dothideomycetes</taxon>
        <taxon>Pleosporomycetidae</taxon>
        <taxon>Pleosporales</taxon>
        <taxon>Pleosporales incertae sedis</taxon>
        <taxon>Massariosphaeria</taxon>
    </lineage>
</organism>
<protein>
    <recommendedName>
        <fullName evidence="3">F-box domain-containing protein</fullName>
    </recommendedName>
</protein>
<reference evidence="1 2" key="1">
    <citation type="submission" date="2020-01" db="EMBL/GenBank/DDBJ databases">
        <authorList>
            <consortium name="DOE Joint Genome Institute"/>
            <person name="Haridas S."/>
            <person name="Albert R."/>
            <person name="Binder M."/>
            <person name="Bloem J."/>
            <person name="Labutti K."/>
            <person name="Salamov A."/>
            <person name="Andreopoulos B."/>
            <person name="Baker S.E."/>
            <person name="Barry K."/>
            <person name="Bills G."/>
            <person name="Bluhm B.H."/>
            <person name="Cannon C."/>
            <person name="Castanera R."/>
            <person name="Culley D.E."/>
            <person name="Daum C."/>
            <person name="Ezra D."/>
            <person name="Gonzalez J.B."/>
            <person name="Henrissat B."/>
            <person name="Kuo A."/>
            <person name="Liang C."/>
            <person name="Lipzen A."/>
            <person name="Lutzoni F."/>
            <person name="Magnuson J."/>
            <person name="Mondo S."/>
            <person name="Nolan M."/>
            <person name="Ohm R."/>
            <person name="Pangilinan J."/>
            <person name="Park H.-J.H."/>
            <person name="Ramirez L."/>
            <person name="Alfaro M."/>
            <person name="Sun H."/>
            <person name="Tritt A."/>
            <person name="Yoshinaga Y."/>
            <person name="Zwiers L.-H.L."/>
            <person name="Turgeon B.G."/>
            <person name="Goodwin S.B."/>
            <person name="Spatafora J.W."/>
            <person name="Crous P.W."/>
            <person name="Grigoriev I.V."/>
        </authorList>
    </citation>
    <scope>NUCLEOTIDE SEQUENCE [LARGE SCALE GENOMIC DNA]</scope>
    <source>
        <strain evidence="1 2">CBS 611.86</strain>
    </source>
</reference>
<dbReference type="AlphaFoldDB" id="A0A7C8HY75"/>
<dbReference type="EMBL" id="JAADJZ010000040">
    <property type="protein sequence ID" value="KAF2864729.1"/>
    <property type="molecule type" value="Genomic_DNA"/>
</dbReference>
<dbReference type="PANTHER" id="PTHR42085">
    <property type="entry name" value="F-BOX DOMAIN-CONTAINING PROTEIN"/>
    <property type="match status" value="1"/>
</dbReference>
<keyword evidence="2" id="KW-1185">Reference proteome</keyword>
<proteinExistence type="predicted"/>
<name>A0A7C8HY75_9PLEO</name>
<accession>A0A7C8HY75</accession>